<feature type="compositionally biased region" description="Gly residues" evidence="1">
    <location>
        <begin position="402"/>
        <end position="413"/>
    </location>
</feature>
<dbReference type="EMBL" id="BGPR01000954">
    <property type="protein sequence ID" value="GBM41148.1"/>
    <property type="molecule type" value="Genomic_DNA"/>
</dbReference>
<dbReference type="GO" id="GO:0005121">
    <property type="term" value="F:Toll binding"/>
    <property type="evidence" value="ECO:0007669"/>
    <property type="project" value="TreeGrafter"/>
</dbReference>
<dbReference type="Proteomes" id="UP000499080">
    <property type="component" value="Unassembled WGS sequence"/>
</dbReference>
<proteinExistence type="predicted"/>
<dbReference type="OrthoDB" id="6342974at2759"/>
<comment type="caution">
    <text evidence="2">The sequence shown here is derived from an EMBL/GenBank/DDBJ whole genome shotgun (WGS) entry which is preliminary data.</text>
</comment>
<sequence>MLKQCRRGKVSLLRKTHSIISMLKVELMRVHMCHNTRSCVTTEFRYSCKEFGVFYRCLVSPSRMDSTKYLIFLGGDLPELPNLYAVTMRSNMCRNPAHFERTLWYHRLSSEVEGFLICKEEVNGQDVAYWMGSPTSPQCHYPINGSGKGMKGMDRGFYICLLAATLCHISAVFGDVSRGEKEGYYAFEEAPSRFMRPPQVRKPPYMMSTVPCQTGGSSKRPSPKYTLCGDLNKGFIPLNPLGHDFNGQPYPFELIKNKTLVFLSKALPYLKEDPKIPKVSKITSKKSTYAPANSNSQDYHWQANIPHRVKRSANESTNGTSEDILADILDNETTGRQNCDQGGASGLLCTLSSVMSNNKIPLALISAVAQSFASSMSSSTPAPQEYTTERPVSYHAQESTDSGGGSGNNGGGSMTDAIISLVGTLAQMGLGEKGPGSVKDSSLSEEEPSTLAHVMSVLTGASPGSGSPLSLVLKLMTSEASPLKALTGGFPSRKRRPVGEDLVAAESNVRKPQENYLDLPPTPCPSSEEYVTPTFARNYQGVWKYVVQIPQEGYFTQTVQQTKCMRSRCDFMEGICHESPRWVSLLVAETYYPDSFIPAASTAPPPPPPVEDFYNFQQYLKRRVGEVDDDPTYRARPVYKDKKVKSQQHCDGVDNIGCFVVRLYYDWFLVNGSCKCWKPSPKRVLTGR</sequence>
<reference evidence="2 3" key="1">
    <citation type="journal article" date="2019" name="Sci. Rep.">
        <title>Orb-weaving spider Araneus ventricosus genome elucidates the spidroin gene catalogue.</title>
        <authorList>
            <person name="Kono N."/>
            <person name="Nakamura H."/>
            <person name="Ohtoshi R."/>
            <person name="Moran D.A.P."/>
            <person name="Shinohara A."/>
            <person name="Yoshida Y."/>
            <person name="Fujiwara M."/>
            <person name="Mori M."/>
            <person name="Tomita M."/>
            <person name="Arakawa K."/>
        </authorList>
    </citation>
    <scope>NUCLEOTIDE SEQUENCE [LARGE SCALE GENOMIC DNA]</scope>
</reference>
<evidence type="ECO:0000313" key="2">
    <source>
        <dbReference type="EMBL" id="GBM41148.1"/>
    </source>
</evidence>
<evidence type="ECO:0000256" key="1">
    <source>
        <dbReference type="SAM" id="MobiDB-lite"/>
    </source>
</evidence>
<dbReference type="SUPFAM" id="SSF57501">
    <property type="entry name" value="Cystine-knot cytokines"/>
    <property type="match status" value="1"/>
</dbReference>
<dbReference type="Gene3D" id="2.10.90.10">
    <property type="entry name" value="Cystine-knot cytokines"/>
    <property type="match status" value="1"/>
</dbReference>
<dbReference type="GO" id="GO:0021556">
    <property type="term" value="P:central nervous system formation"/>
    <property type="evidence" value="ECO:0007669"/>
    <property type="project" value="TreeGrafter"/>
</dbReference>
<dbReference type="AlphaFoldDB" id="A0A4Y2FKV3"/>
<dbReference type="PANTHER" id="PTHR23199">
    <property type="entry name" value="NEUROTROPHIN 1-RELATED"/>
    <property type="match status" value="1"/>
</dbReference>
<dbReference type="GO" id="GO:0045087">
    <property type="term" value="P:innate immune response"/>
    <property type="evidence" value="ECO:0007669"/>
    <property type="project" value="TreeGrafter"/>
</dbReference>
<organism evidence="2 3">
    <name type="scientific">Araneus ventricosus</name>
    <name type="common">Orbweaver spider</name>
    <name type="synonym">Epeira ventricosa</name>
    <dbReference type="NCBI Taxonomy" id="182803"/>
    <lineage>
        <taxon>Eukaryota</taxon>
        <taxon>Metazoa</taxon>
        <taxon>Ecdysozoa</taxon>
        <taxon>Arthropoda</taxon>
        <taxon>Chelicerata</taxon>
        <taxon>Arachnida</taxon>
        <taxon>Araneae</taxon>
        <taxon>Araneomorphae</taxon>
        <taxon>Entelegynae</taxon>
        <taxon>Araneoidea</taxon>
        <taxon>Araneidae</taxon>
        <taxon>Araneus</taxon>
    </lineage>
</organism>
<dbReference type="GO" id="GO:0005576">
    <property type="term" value="C:extracellular region"/>
    <property type="evidence" value="ECO:0007669"/>
    <property type="project" value="TreeGrafter"/>
</dbReference>
<feature type="region of interest" description="Disordered" evidence="1">
    <location>
        <begin position="376"/>
        <end position="414"/>
    </location>
</feature>
<protein>
    <recommendedName>
        <fullName evidence="4">Spaetzle domain-containing protein</fullName>
    </recommendedName>
</protein>
<accession>A0A4Y2FKV3</accession>
<evidence type="ECO:0000313" key="3">
    <source>
        <dbReference type="Proteomes" id="UP000499080"/>
    </source>
</evidence>
<evidence type="ECO:0008006" key="4">
    <source>
        <dbReference type="Google" id="ProtNLM"/>
    </source>
</evidence>
<gene>
    <name evidence="2" type="ORF">AVEN_4171_1</name>
</gene>
<keyword evidence="3" id="KW-1185">Reference proteome</keyword>
<dbReference type="InterPro" id="IPR029034">
    <property type="entry name" value="Cystine-knot_cytokine"/>
</dbReference>
<dbReference type="InterPro" id="IPR052444">
    <property type="entry name" value="Spz/Toll_ligand-like"/>
</dbReference>
<dbReference type="PANTHER" id="PTHR23199:SF7">
    <property type="entry name" value="RE45222P"/>
    <property type="match status" value="1"/>
</dbReference>
<name>A0A4Y2FKV3_ARAVE</name>
<dbReference type="GO" id="GO:0008083">
    <property type="term" value="F:growth factor activity"/>
    <property type="evidence" value="ECO:0007669"/>
    <property type="project" value="TreeGrafter"/>
</dbReference>